<feature type="transmembrane region" description="Helical" evidence="3">
    <location>
        <begin position="87"/>
        <end position="104"/>
    </location>
</feature>
<keyword evidence="5" id="KW-0813">Transport</keyword>
<dbReference type="EMBL" id="JAFNAA010000004">
    <property type="protein sequence ID" value="MBO1107661.1"/>
    <property type="molecule type" value="Genomic_DNA"/>
</dbReference>
<feature type="domain" description="RCK N-terminal" evidence="4">
    <location>
        <begin position="243"/>
        <end position="363"/>
    </location>
</feature>
<comment type="caution">
    <text evidence="5">The sequence shown here is derived from an EMBL/GenBank/DDBJ whole genome shotgun (WGS) entry which is preliminary data.</text>
</comment>
<dbReference type="GO" id="GO:0034220">
    <property type="term" value="P:monoatomic ion transmembrane transport"/>
    <property type="evidence" value="ECO:0007669"/>
    <property type="project" value="UniProtKB-KW"/>
</dbReference>
<dbReference type="NCBIfam" id="NF007828">
    <property type="entry name" value="PRK10537.1"/>
    <property type="match status" value="1"/>
</dbReference>
<reference evidence="5" key="1">
    <citation type="submission" date="2021-03" db="EMBL/GenBank/DDBJ databases">
        <title>Plesiomonas shigelloides zfcc0051, isolated from zebrafish feces.</title>
        <authorList>
            <person name="Vanderhoek Z."/>
            <person name="Gaulke C."/>
        </authorList>
    </citation>
    <scope>NUCLEOTIDE SEQUENCE</scope>
    <source>
        <strain evidence="5">Zfcc0051</strain>
    </source>
</reference>
<dbReference type="Pfam" id="PF02254">
    <property type="entry name" value="TrkA_N"/>
    <property type="match status" value="1"/>
</dbReference>
<dbReference type="RefSeq" id="WP_207541780.1">
    <property type="nucleotide sequence ID" value="NZ_JAFNAA010000004.1"/>
</dbReference>
<dbReference type="SUPFAM" id="SSF51735">
    <property type="entry name" value="NAD(P)-binding Rossmann-fold domains"/>
    <property type="match status" value="1"/>
</dbReference>
<feature type="transmembrane region" description="Helical" evidence="3">
    <location>
        <begin position="110"/>
        <end position="127"/>
    </location>
</feature>
<dbReference type="PANTHER" id="PTHR43833:SF11">
    <property type="entry name" value="VOLTAGE-GATED POTASSIUM CHANNEL KCH"/>
    <property type="match status" value="1"/>
</dbReference>
<dbReference type="InterPro" id="IPR003148">
    <property type="entry name" value="RCK_N"/>
</dbReference>
<comment type="subcellular location">
    <subcellularLocation>
        <location evidence="1">Cell membrane</location>
        <topology evidence="1">Multi-pass membrane protein</topology>
    </subcellularLocation>
</comment>
<dbReference type="InterPro" id="IPR050721">
    <property type="entry name" value="Trk_Ktr_HKT_K-transport"/>
</dbReference>
<evidence type="ECO:0000256" key="3">
    <source>
        <dbReference type="SAM" id="Phobius"/>
    </source>
</evidence>
<dbReference type="PANTHER" id="PTHR43833">
    <property type="entry name" value="POTASSIUM CHANNEL PROTEIN 2-RELATED-RELATED"/>
    <property type="match status" value="1"/>
</dbReference>
<gene>
    <name evidence="5" type="primary">kch</name>
    <name evidence="5" type="ORF">J2R62_05360</name>
</gene>
<accession>A0A8I1W607</accession>
<protein>
    <submittedName>
        <fullName evidence="5">Voltage-gated potassium channel protein</fullName>
    </submittedName>
</protein>
<feature type="compositionally biased region" description="Low complexity" evidence="2">
    <location>
        <begin position="410"/>
        <end position="421"/>
    </location>
</feature>
<feature type="region of interest" description="Disordered" evidence="2">
    <location>
        <begin position="401"/>
        <end position="421"/>
    </location>
</feature>
<dbReference type="Gene3D" id="1.10.287.70">
    <property type="match status" value="1"/>
</dbReference>
<dbReference type="InterPro" id="IPR013099">
    <property type="entry name" value="K_chnl_dom"/>
</dbReference>
<keyword evidence="5" id="KW-0406">Ion transport</keyword>
<feature type="transmembrane region" description="Helical" evidence="3">
    <location>
        <begin position="21"/>
        <end position="39"/>
    </location>
</feature>
<dbReference type="Pfam" id="PF07885">
    <property type="entry name" value="Ion_trans_2"/>
    <property type="match status" value="1"/>
</dbReference>
<name>A0A8I1W607_PLESH</name>
<dbReference type="AlphaFoldDB" id="A0A8I1W607"/>
<dbReference type="InterPro" id="IPR036291">
    <property type="entry name" value="NAD(P)-bd_dom_sf"/>
</dbReference>
<proteinExistence type="predicted"/>
<dbReference type="Proteomes" id="UP000664658">
    <property type="component" value="Unassembled WGS sequence"/>
</dbReference>
<dbReference type="GO" id="GO:0005886">
    <property type="term" value="C:plasma membrane"/>
    <property type="evidence" value="ECO:0007669"/>
    <property type="project" value="UniProtKB-SubCell"/>
</dbReference>
<dbReference type="Gene3D" id="3.40.50.720">
    <property type="entry name" value="NAD(P)-binding Rossmann-like Domain"/>
    <property type="match status" value="1"/>
</dbReference>
<evidence type="ECO:0000313" key="6">
    <source>
        <dbReference type="Proteomes" id="UP000664658"/>
    </source>
</evidence>
<keyword evidence="3" id="KW-1133">Transmembrane helix</keyword>
<evidence type="ECO:0000256" key="1">
    <source>
        <dbReference type="ARBA" id="ARBA00004651"/>
    </source>
</evidence>
<sequence length="421" mass="46110">MSHWAVFKRTTVNLWMAVRHDIAALAVLLNGLLIFKTIYGMSVNLLDIFHIHAFSGLNLSLLANAPLFMLGVFLVLNSIGLLFRAKLAWAISIILLLITLIYTIHFYPYLKFSIGFCIFSILVLVLLRKDFSHSSATAGSIFAFISFATLLFYSTYGSLYLGEGFNPKIHSLMTAFYFSIETMTTVGYGDIVPVSEAARLFTISVIISGITVFATSMTSIFGPLISGGLNRLVKGNKHTMNRKDHFIVCGHSILAINTILQLKQRGQNVTVITNLSEDEANQLEQRLGGKFDIISGDSNDSAVLKKAGIDSCRAILALSDNDADNAFVVLSAKDLSKDVKTVLAVSDSKNLNKIKKVQPDIILSPQLFGSEILARILNGEEIDNNMLVSMLLNSGHGIFTDKDSDKNSDDSTTSSESSDKK</sequence>
<keyword evidence="5" id="KW-0407">Ion channel</keyword>
<evidence type="ECO:0000259" key="4">
    <source>
        <dbReference type="PROSITE" id="PS51201"/>
    </source>
</evidence>
<feature type="transmembrane region" description="Helical" evidence="3">
    <location>
        <begin position="169"/>
        <end position="188"/>
    </location>
</feature>
<feature type="transmembrane region" description="Helical" evidence="3">
    <location>
        <begin position="51"/>
        <end position="75"/>
    </location>
</feature>
<evidence type="ECO:0000313" key="5">
    <source>
        <dbReference type="EMBL" id="MBO1107661.1"/>
    </source>
</evidence>
<evidence type="ECO:0000256" key="2">
    <source>
        <dbReference type="SAM" id="MobiDB-lite"/>
    </source>
</evidence>
<feature type="transmembrane region" description="Helical" evidence="3">
    <location>
        <begin position="200"/>
        <end position="225"/>
    </location>
</feature>
<dbReference type="PROSITE" id="PS51201">
    <property type="entry name" value="RCK_N"/>
    <property type="match status" value="1"/>
</dbReference>
<keyword evidence="3" id="KW-0812">Transmembrane</keyword>
<keyword evidence="3" id="KW-0472">Membrane</keyword>
<dbReference type="GO" id="GO:0006813">
    <property type="term" value="P:potassium ion transport"/>
    <property type="evidence" value="ECO:0007669"/>
    <property type="project" value="InterPro"/>
</dbReference>
<dbReference type="SUPFAM" id="SSF81324">
    <property type="entry name" value="Voltage-gated potassium channels"/>
    <property type="match status" value="1"/>
</dbReference>
<organism evidence="5 6">
    <name type="scientific">Plesiomonas shigelloides</name>
    <name type="common">Aeromonas shigelloides</name>
    <dbReference type="NCBI Taxonomy" id="703"/>
    <lineage>
        <taxon>Bacteria</taxon>
        <taxon>Pseudomonadati</taxon>
        <taxon>Pseudomonadota</taxon>
        <taxon>Gammaproteobacteria</taxon>
        <taxon>Enterobacterales</taxon>
        <taxon>Enterobacteriaceae</taxon>
        <taxon>Plesiomonas</taxon>
    </lineage>
</organism>
<feature type="transmembrane region" description="Helical" evidence="3">
    <location>
        <begin position="139"/>
        <end position="157"/>
    </location>
</feature>